<evidence type="ECO:0000313" key="7">
    <source>
        <dbReference type="EMBL" id="RXZ69685.1"/>
    </source>
</evidence>
<proteinExistence type="inferred from homology"/>
<dbReference type="PRINTS" id="PR00691">
    <property type="entry name" value="ADHESINB"/>
</dbReference>
<comment type="caution">
    <text evidence="7">The sequence shown here is derived from an EMBL/GenBank/DDBJ whole genome shotgun (WGS) entry which is preliminary data.</text>
</comment>
<evidence type="ECO:0000256" key="6">
    <source>
        <dbReference type="SAM" id="SignalP"/>
    </source>
</evidence>
<evidence type="ECO:0000256" key="2">
    <source>
        <dbReference type="ARBA" id="ARBA00022448"/>
    </source>
</evidence>
<comment type="similarity">
    <text evidence="1 4">Belongs to the bacterial solute-binding protein 9 family.</text>
</comment>
<dbReference type="InterPro" id="IPR006129">
    <property type="entry name" value="AdhesinB"/>
</dbReference>
<dbReference type="RefSeq" id="WP_129491125.1">
    <property type="nucleotide sequence ID" value="NZ_SBAP01000013.1"/>
</dbReference>
<sequence>MKKRRWSICFVILCLCMACIGCGKKKEETAQEKIKVVTSNYPMYDFTKRIAGDSLEIVNLVPPGTEPHDWEPSVQDIAQLEEAKAFIYNGAGMEAWVEKVLESLNNKELLVVEASQRVDLLKAEEHDEDKGEAHHEGVHEHKHHEHEHEHEHEHHHEEHHHHHHGEWDPHVWLSLRAAQIEMENIKNLLVEVNPEQKEIYEENYRKAIKEFQALDEEFKETLAAFEGREIVVAHEAFAYLCRDYHLHQLGIEGVFADSEPSPAKMKEIIDFVKEHQVKVIFFESLASPKVAEAIARETGAKTDMLNPIEGLTEEEMASGKDYLSVMRENLEALKKAFVE</sequence>
<organism evidence="7 8">
    <name type="scientific">Fusobacterium necrophorum</name>
    <dbReference type="NCBI Taxonomy" id="859"/>
    <lineage>
        <taxon>Bacteria</taxon>
        <taxon>Fusobacteriati</taxon>
        <taxon>Fusobacteriota</taxon>
        <taxon>Fusobacteriia</taxon>
        <taxon>Fusobacteriales</taxon>
        <taxon>Fusobacteriaceae</taxon>
        <taxon>Fusobacterium</taxon>
    </lineage>
</organism>
<dbReference type="PANTHER" id="PTHR42953:SF3">
    <property type="entry name" value="HIGH-AFFINITY ZINC UPTAKE SYSTEM PROTEIN ZNUA"/>
    <property type="match status" value="1"/>
</dbReference>
<dbReference type="Pfam" id="PF01297">
    <property type="entry name" value="ZnuA"/>
    <property type="match status" value="1"/>
</dbReference>
<dbReference type="InterPro" id="IPR050492">
    <property type="entry name" value="Bact_metal-bind_prot9"/>
</dbReference>
<dbReference type="InterPro" id="IPR006128">
    <property type="entry name" value="Lipoprotein_PsaA-like"/>
</dbReference>
<dbReference type="Proteomes" id="UP000289216">
    <property type="component" value="Unassembled WGS sequence"/>
</dbReference>
<evidence type="ECO:0000256" key="4">
    <source>
        <dbReference type="RuleBase" id="RU003512"/>
    </source>
</evidence>
<evidence type="ECO:0000256" key="1">
    <source>
        <dbReference type="ARBA" id="ARBA00011028"/>
    </source>
</evidence>
<gene>
    <name evidence="7" type="ORF">EPT53_06275</name>
</gene>
<name>A0A4Q2KVS7_9FUSO</name>
<dbReference type="GO" id="GO:0007155">
    <property type="term" value="P:cell adhesion"/>
    <property type="evidence" value="ECO:0007669"/>
    <property type="project" value="InterPro"/>
</dbReference>
<feature type="compositionally biased region" description="Basic and acidic residues" evidence="5">
    <location>
        <begin position="146"/>
        <end position="156"/>
    </location>
</feature>
<protein>
    <submittedName>
        <fullName evidence="7">ABC transporter substrate-binding protein</fullName>
    </submittedName>
</protein>
<evidence type="ECO:0000313" key="8">
    <source>
        <dbReference type="Proteomes" id="UP000289216"/>
    </source>
</evidence>
<feature type="chain" id="PRO_5020276707" evidence="6">
    <location>
        <begin position="22"/>
        <end position="339"/>
    </location>
</feature>
<feature type="compositionally biased region" description="Basic and acidic residues" evidence="5">
    <location>
        <begin position="125"/>
        <end position="139"/>
    </location>
</feature>
<dbReference type="Gene3D" id="3.40.50.1980">
    <property type="entry name" value="Nitrogenase molybdenum iron protein domain"/>
    <property type="match status" value="3"/>
</dbReference>
<dbReference type="GO" id="GO:0046872">
    <property type="term" value="F:metal ion binding"/>
    <property type="evidence" value="ECO:0007669"/>
    <property type="project" value="InterPro"/>
</dbReference>
<evidence type="ECO:0000256" key="5">
    <source>
        <dbReference type="SAM" id="MobiDB-lite"/>
    </source>
</evidence>
<keyword evidence="3 6" id="KW-0732">Signal</keyword>
<dbReference type="AlphaFoldDB" id="A0A4Q2KVS7"/>
<accession>A0A4Q2KVS7</accession>
<evidence type="ECO:0000256" key="3">
    <source>
        <dbReference type="ARBA" id="ARBA00022729"/>
    </source>
</evidence>
<dbReference type="PRINTS" id="PR00690">
    <property type="entry name" value="ADHESNFAMILY"/>
</dbReference>
<feature type="region of interest" description="Disordered" evidence="5">
    <location>
        <begin position="125"/>
        <end position="165"/>
    </location>
</feature>
<keyword evidence="2 4" id="KW-0813">Transport</keyword>
<dbReference type="InterPro" id="IPR006127">
    <property type="entry name" value="ZnuA-like"/>
</dbReference>
<reference evidence="7 8" key="1">
    <citation type="submission" date="2019-01" db="EMBL/GenBank/DDBJ databases">
        <title>Fusobacterium necrophorum Isolated From the Uterus of Dairy Cows.</title>
        <authorList>
            <person name="Francis A.M."/>
        </authorList>
    </citation>
    <scope>NUCLEOTIDE SEQUENCE [LARGE SCALE GENOMIC DNA]</scope>
    <source>
        <strain evidence="7 8">KG35</strain>
    </source>
</reference>
<dbReference type="GO" id="GO:0030001">
    <property type="term" value="P:metal ion transport"/>
    <property type="evidence" value="ECO:0007669"/>
    <property type="project" value="InterPro"/>
</dbReference>
<dbReference type="PANTHER" id="PTHR42953">
    <property type="entry name" value="HIGH-AFFINITY ZINC UPTAKE SYSTEM PROTEIN ZNUA-RELATED"/>
    <property type="match status" value="1"/>
</dbReference>
<feature type="signal peptide" evidence="6">
    <location>
        <begin position="1"/>
        <end position="21"/>
    </location>
</feature>
<dbReference type="CDD" id="cd01017">
    <property type="entry name" value="AdcA"/>
    <property type="match status" value="1"/>
</dbReference>
<dbReference type="SUPFAM" id="SSF53807">
    <property type="entry name" value="Helical backbone' metal receptor"/>
    <property type="match status" value="1"/>
</dbReference>
<dbReference type="EMBL" id="SBAP01000013">
    <property type="protein sequence ID" value="RXZ69685.1"/>
    <property type="molecule type" value="Genomic_DNA"/>
</dbReference>